<reference evidence="2" key="3">
    <citation type="submission" date="2025-09" db="UniProtKB">
        <authorList>
            <consortium name="Ensembl"/>
        </authorList>
    </citation>
    <scope>IDENTIFICATION</scope>
</reference>
<dbReference type="Proteomes" id="UP000472267">
    <property type="component" value="Chromosome 7"/>
</dbReference>
<accession>A0A672FWZ7</accession>
<protein>
    <submittedName>
        <fullName evidence="2">Uncharacterized protein</fullName>
    </submittedName>
</protein>
<dbReference type="InParanoid" id="A0A672FWZ7"/>
<reference evidence="2" key="2">
    <citation type="submission" date="2025-08" db="UniProtKB">
        <authorList>
            <consortium name="Ensembl"/>
        </authorList>
    </citation>
    <scope>IDENTIFICATION</scope>
</reference>
<dbReference type="Ensembl" id="ENSSFAT00005003463.1">
    <property type="protein sequence ID" value="ENSSFAP00005003219.1"/>
    <property type="gene ID" value="ENSSFAG00005002180.1"/>
</dbReference>
<evidence type="ECO:0000256" key="1">
    <source>
        <dbReference type="SAM" id="MobiDB-lite"/>
    </source>
</evidence>
<evidence type="ECO:0000313" key="3">
    <source>
        <dbReference type="Proteomes" id="UP000472267"/>
    </source>
</evidence>
<organism evidence="2 3">
    <name type="scientific">Salarias fasciatus</name>
    <name type="common">Jewelled blenny</name>
    <name type="synonym">Blennius fasciatus</name>
    <dbReference type="NCBI Taxonomy" id="181472"/>
    <lineage>
        <taxon>Eukaryota</taxon>
        <taxon>Metazoa</taxon>
        <taxon>Chordata</taxon>
        <taxon>Craniata</taxon>
        <taxon>Vertebrata</taxon>
        <taxon>Euteleostomi</taxon>
        <taxon>Actinopterygii</taxon>
        <taxon>Neopterygii</taxon>
        <taxon>Teleostei</taxon>
        <taxon>Neoteleostei</taxon>
        <taxon>Acanthomorphata</taxon>
        <taxon>Ovalentaria</taxon>
        <taxon>Blenniimorphae</taxon>
        <taxon>Blenniiformes</taxon>
        <taxon>Blennioidei</taxon>
        <taxon>Blenniidae</taxon>
        <taxon>Salariinae</taxon>
        <taxon>Salarias</taxon>
    </lineage>
</organism>
<name>A0A672FWZ7_SALFA</name>
<dbReference type="AlphaFoldDB" id="A0A672FWZ7"/>
<reference evidence="2" key="1">
    <citation type="submission" date="2019-06" db="EMBL/GenBank/DDBJ databases">
        <authorList>
            <consortium name="Wellcome Sanger Institute Data Sharing"/>
        </authorList>
    </citation>
    <scope>NUCLEOTIDE SEQUENCE [LARGE SCALE GENOMIC DNA]</scope>
</reference>
<sequence length="93" mass="10127">MLCRQQIHHLSSAVLLFRSSAGTGRSPPLSCRRGAGVTTPVRLEIHSVRDTTARSLHCKPPMRVRTSAHCSPSPLSWDSARGGRLVMPSRAAR</sequence>
<proteinExistence type="predicted"/>
<feature type="region of interest" description="Disordered" evidence="1">
    <location>
        <begin position="63"/>
        <end position="93"/>
    </location>
</feature>
<evidence type="ECO:0000313" key="2">
    <source>
        <dbReference type="Ensembl" id="ENSSFAP00005003219.1"/>
    </source>
</evidence>
<keyword evidence="3" id="KW-1185">Reference proteome</keyword>